<reference evidence="3 4" key="1">
    <citation type="journal article" date="2015" name="Annu Rev Anim Biosci">
        <title>The Genome 10K Project: a way forward.</title>
        <authorList>
            <person name="Koepfli K.P."/>
            <person name="Paten B."/>
            <person name="O'Brien S.J."/>
            <person name="Koepfli K.P."/>
            <person name="Paten B."/>
            <person name="Antunes A."/>
            <person name="Belov K."/>
            <person name="Bustamante C."/>
            <person name="Castoe T.A."/>
            <person name="Clawson H."/>
            <person name="Crawford A.J."/>
            <person name="Diekhans M."/>
            <person name="Distel D."/>
            <person name="Durbin R."/>
            <person name="Earl D."/>
            <person name="Fujita M.K."/>
            <person name="Gamble T."/>
            <person name="Georges A."/>
            <person name="Gemmell N."/>
            <person name="Gilbert M.T."/>
            <person name="Graves J.M."/>
            <person name="Green R.E."/>
            <person name="Hickey G."/>
            <person name="Jarvis E.D."/>
            <person name="Johnson W."/>
            <person name="Komissarov A."/>
            <person name="Korf I."/>
            <person name="Kuhn R."/>
            <person name="Larkin D.M."/>
            <person name="Lewin H."/>
            <person name="Lopez J.V."/>
            <person name="Ma J."/>
            <person name="Marques-Bonet T."/>
            <person name="Miller W."/>
            <person name="Murphy R."/>
            <person name="Pevzner P."/>
            <person name="Shapiro B."/>
            <person name="Steiner C."/>
            <person name="Tamazian G."/>
            <person name="Venkatesh B."/>
            <person name="Wang J."/>
            <person name="Wayne R."/>
            <person name="Wiley E."/>
            <person name="Yang H."/>
            <person name="Zhang G."/>
            <person name="Haussler D."/>
            <person name="Ryder O."/>
            <person name="O'Brien S.J."/>
        </authorList>
    </citation>
    <scope>NUCLEOTIDE SEQUENCE</scope>
</reference>
<organism evidence="3 4">
    <name type="scientific">Rhinolophus ferrumequinum</name>
    <name type="common">Greater horseshoe bat</name>
    <dbReference type="NCBI Taxonomy" id="59479"/>
    <lineage>
        <taxon>Eukaryota</taxon>
        <taxon>Metazoa</taxon>
        <taxon>Chordata</taxon>
        <taxon>Craniata</taxon>
        <taxon>Vertebrata</taxon>
        <taxon>Euteleostomi</taxon>
        <taxon>Mammalia</taxon>
        <taxon>Eutheria</taxon>
        <taxon>Laurasiatheria</taxon>
        <taxon>Chiroptera</taxon>
        <taxon>Yinpterochiroptera</taxon>
        <taxon>Rhinolophoidea</taxon>
        <taxon>Rhinolophidae</taxon>
        <taxon>Rhinolophinae</taxon>
        <taxon>Rhinolophus</taxon>
    </lineage>
</organism>
<dbReference type="GO" id="GO:0003073">
    <property type="term" value="P:regulation of systemic arterial blood pressure"/>
    <property type="evidence" value="ECO:0007669"/>
    <property type="project" value="TreeGrafter"/>
</dbReference>
<dbReference type="Proteomes" id="UP000472240">
    <property type="component" value="Chromosome 19"/>
</dbReference>
<dbReference type="PANTHER" id="PTHR24271:SF47">
    <property type="entry name" value="KALLIKREIN-1"/>
    <property type="match status" value="1"/>
</dbReference>
<evidence type="ECO:0000259" key="2">
    <source>
        <dbReference type="PROSITE" id="PS50240"/>
    </source>
</evidence>
<dbReference type="GO" id="GO:0031638">
    <property type="term" value="P:zymogen activation"/>
    <property type="evidence" value="ECO:0007669"/>
    <property type="project" value="TreeGrafter"/>
</dbReference>
<evidence type="ECO:0000313" key="3">
    <source>
        <dbReference type="Ensembl" id="ENSRFEP00010033430.1"/>
    </source>
</evidence>
<name>A0A671GAX0_RHIFE</name>
<reference evidence="4" key="3">
    <citation type="submission" date="2018-12" db="EMBL/GenBank/DDBJ databases">
        <title>G10K-VGP greater horseshoe bat female genome, primary haplotype.</title>
        <authorList>
            <person name="Teeling E."/>
            <person name="Myers G."/>
            <person name="Vernes S."/>
            <person name="Pippel M."/>
            <person name="Winkler S."/>
            <person name="Fedrigo O."/>
            <person name="Rhie A."/>
            <person name="Koren S."/>
            <person name="Phillippy A."/>
            <person name="Lewin H."/>
            <person name="Damas J."/>
            <person name="Howe K."/>
            <person name="Mountcastle J."/>
            <person name="Jarvis E.D."/>
        </authorList>
    </citation>
    <scope>NUCLEOTIDE SEQUENCE [LARGE SCALE GENOMIC DNA]</scope>
</reference>
<proteinExistence type="predicted"/>
<keyword evidence="4" id="KW-1185">Reference proteome</keyword>
<reference evidence="3 4" key="2">
    <citation type="journal article" date="2018" name="Annu Rev Anim Biosci">
        <title>Bat Biology, Genomes, and the Bat1K Project: To Generate Chromosome-Level Genomes for All Living Bat Species.</title>
        <authorList>
            <person name="Teeling E.C."/>
            <person name="Vernes S.C."/>
            <person name="Davalos L.M."/>
            <person name="Ray D.A."/>
            <person name="Gilbert M.T.P."/>
            <person name="Myers E."/>
        </authorList>
    </citation>
    <scope>NUCLEOTIDE SEQUENCE</scope>
</reference>
<dbReference type="GO" id="GO:0004252">
    <property type="term" value="F:serine-type endopeptidase activity"/>
    <property type="evidence" value="ECO:0007669"/>
    <property type="project" value="InterPro"/>
</dbReference>
<accession>A0A671GAX0</accession>
<dbReference type="PANTHER" id="PTHR24271">
    <property type="entry name" value="KALLIKREIN-RELATED"/>
    <property type="match status" value="1"/>
</dbReference>
<dbReference type="GeneTree" id="ENSGT00990000212017"/>
<dbReference type="PROSITE" id="PS50240">
    <property type="entry name" value="TRYPSIN_DOM"/>
    <property type="match status" value="1"/>
</dbReference>
<dbReference type="GO" id="GO:0030141">
    <property type="term" value="C:secretory granule"/>
    <property type="evidence" value="ECO:0007669"/>
    <property type="project" value="TreeGrafter"/>
</dbReference>
<dbReference type="AlphaFoldDB" id="A0A671GAX0"/>
<dbReference type="Gene3D" id="2.40.10.10">
    <property type="entry name" value="Trypsin-like serine proteases"/>
    <property type="match status" value="2"/>
</dbReference>
<sequence>MSLLKNHTTYPVEDYSYDLMLLHLAEPSQITDTMKVLGLPTQESRMGSTCYAPYPDELQRVELKLLLSDVCANAHPQKVTDVMLCAGHLQGGKDICVSDSGGSKHSGLYIKEDTESICF</sequence>
<protein>
    <recommendedName>
        <fullName evidence="2">Peptidase S1 domain-containing protein</fullName>
    </recommendedName>
</protein>
<dbReference type="Pfam" id="PF00089">
    <property type="entry name" value="Trypsin"/>
    <property type="match status" value="1"/>
</dbReference>
<keyword evidence="1" id="KW-1015">Disulfide bond</keyword>
<reference evidence="3" key="4">
    <citation type="submission" date="2025-08" db="UniProtKB">
        <authorList>
            <consortium name="Ensembl"/>
        </authorList>
    </citation>
    <scope>IDENTIFICATION</scope>
</reference>
<reference evidence="3" key="5">
    <citation type="submission" date="2025-09" db="UniProtKB">
        <authorList>
            <consortium name="Ensembl"/>
        </authorList>
    </citation>
    <scope>IDENTIFICATION</scope>
</reference>
<dbReference type="InParanoid" id="A0A671GAX0"/>
<evidence type="ECO:0000313" key="4">
    <source>
        <dbReference type="Proteomes" id="UP000472240"/>
    </source>
</evidence>
<dbReference type="InterPro" id="IPR009003">
    <property type="entry name" value="Peptidase_S1_PA"/>
</dbReference>
<dbReference type="InterPro" id="IPR001254">
    <property type="entry name" value="Trypsin_dom"/>
</dbReference>
<dbReference type="SUPFAM" id="SSF50494">
    <property type="entry name" value="Trypsin-like serine proteases"/>
    <property type="match status" value="1"/>
</dbReference>
<evidence type="ECO:0000256" key="1">
    <source>
        <dbReference type="ARBA" id="ARBA00023157"/>
    </source>
</evidence>
<dbReference type="Ensembl" id="ENSRFET00010036193.1">
    <property type="protein sequence ID" value="ENSRFEP00010033430.1"/>
    <property type="gene ID" value="ENSRFEG00010021973.1"/>
</dbReference>
<feature type="domain" description="Peptidase S1" evidence="2">
    <location>
        <begin position="1"/>
        <end position="119"/>
    </location>
</feature>
<dbReference type="InterPro" id="IPR043504">
    <property type="entry name" value="Peptidase_S1_PA_chymotrypsin"/>
</dbReference>